<dbReference type="RefSeq" id="WP_027638796.1">
    <property type="nucleotide sequence ID" value="NZ_BAAACD010000030.1"/>
</dbReference>
<dbReference type="Pfam" id="PF00874">
    <property type="entry name" value="PRD"/>
    <property type="match status" value="2"/>
</dbReference>
<dbReference type="NCBIfam" id="NF047357">
    <property type="entry name" value="antiterm_GlcT"/>
    <property type="match status" value="1"/>
</dbReference>
<dbReference type="EMBL" id="QAMZ01000029">
    <property type="protein sequence ID" value="PWL53991.1"/>
    <property type="molecule type" value="Genomic_DNA"/>
</dbReference>
<evidence type="ECO:0000256" key="1">
    <source>
        <dbReference type="ARBA" id="ARBA00022737"/>
    </source>
</evidence>
<dbReference type="SUPFAM" id="SSF63520">
    <property type="entry name" value="PTS-regulatory domain, PRD"/>
    <property type="match status" value="2"/>
</dbReference>
<feature type="domain" description="PRD" evidence="2">
    <location>
        <begin position="178"/>
        <end position="285"/>
    </location>
</feature>
<dbReference type="PROSITE" id="PS51372">
    <property type="entry name" value="PRD_2"/>
    <property type="match status" value="2"/>
</dbReference>
<dbReference type="AlphaFoldDB" id="A0A1I2P192"/>
<dbReference type="GeneID" id="90543442"/>
<dbReference type="PANTHER" id="PTHR30185:SF16">
    <property type="entry name" value="PROTEIN GLCT"/>
    <property type="match status" value="1"/>
</dbReference>
<keyword evidence="1" id="KW-0677">Repeat</keyword>
<dbReference type="OrthoDB" id="9813552at2"/>
<feature type="domain" description="PRD" evidence="2">
    <location>
        <begin position="73"/>
        <end position="177"/>
    </location>
</feature>
<reference evidence="4 5" key="1">
    <citation type="submission" date="2016-10" db="EMBL/GenBank/DDBJ databases">
        <authorList>
            <person name="de Groot N.N."/>
        </authorList>
    </citation>
    <scope>NUCLEOTIDE SEQUENCE [LARGE SCALE GENOMIC DNA]</scope>
    <source>
        <strain evidence="4 5">NLAE-zl-G419</strain>
    </source>
</reference>
<dbReference type="Gene3D" id="2.30.24.10">
    <property type="entry name" value="CAT RNA-binding domain"/>
    <property type="match status" value="1"/>
</dbReference>
<protein>
    <submittedName>
        <fullName evidence="3">PRD domain-containing protein</fullName>
    </submittedName>
    <submittedName>
        <fullName evidence="4">Transcriptional antiterminator, BglG family</fullName>
    </submittedName>
</protein>
<gene>
    <name evidence="3" type="ORF">DBY38_06230</name>
    <name evidence="4" type="ORF">SAMN04487885_12546</name>
</gene>
<dbReference type="GO" id="GO:0006355">
    <property type="term" value="P:regulation of DNA-templated transcription"/>
    <property type="evidence" value="ECO:0007669"/>
    <property type="project" value="InterPro"/>
</dbReference>
<dbReference type="InterPro" id="IPR036634">
    <property type="entry name" value="PRD_sf"/>
</dbReference>
<dbReference type="Proteomes" id="UP000182135">
    <property type="component" value="Unassembled WGS sequence"/>
</dbReference>
<dbReference type="SMART" id="SM01061">
    <property type="entry name" value="CAT_RBD"/>
    <property type="match status" value="1"/>
</dbReference>
<sequence length="286" mass="32972">MSSCKAEYWEVIKGFNNNILLVKDDEGEKILLAKGIGFGKNPGEKVEKTVKVDKVFAMENIQNKKNFKDLINHGNEKIIGMCEEVIYMIEQELGEELDEKIHISLTDHVSFAIRRIQNGEEIQNPFIVETETLYKQEIEIAQKVAHIIEDTMGIEIPYGECGFIALHIHSARNKGRLSNTVKFTYVTNSIIEFIEDELDIYVDRQSLDFARFSTHIRFAIERILNETTIKNELLKVIKKTYKESYKLAKKASRIIEDQLDVDVPDDELGYLAIHIERFKEAAKDEA</sequence>
<reference evidence="3 6" key="2">
    <citation type="submission" date="2018-03" db="EMBL/GenBank/DDBJ databases">
        <title>The uncultured portion of the human microbiome is neutrally assembled.</title>
        <authorList>
            <person name="Jeraldo P."/>
            <person name="Boardman L."/>
            <person name="White B.A."/>
            <person name="Nelson H."/>
            <person name="Goldenfeld N."/>
            <person name="Chia N."/>
        </authorList>
    </citation>
    <scope>NUCLEOTIDE SEQUENCE [LARGE SCALE GENOMIC DNA]</scope>
    <source>
        <strain evidence="3">CIM:MAG 903</strain>
    </source>
</reference>
<organism evidence="4 5">
    <name type="scientific">Clostridium cadaveris</name>
    <dbReference type="NCBI Taxonomy" id="1529"/>
    <lineage>
        <taxon>Bacteria</taxon>
        <taxon>Bacillati</taxon>
        <taxon>Bacillota</taxon>
        <taxon>Clostridia</taxon>
        <taxon>Eubacteriales</taxon>
        <taxon>Clostridiaceae</taxon>
        <taxon>Clostridium</taxon>
    </lineage>
</organism>
<dbReference type="Gene3D" id="1.10.1790.10">
    <property type="entry name" value="PRD domain"/>
    <property type="match status" value="2"/>
</dbReference>
<evidence type="ECO:0000313" key="3">
    <source>
        <dbReference type="EMBL" id="PWL53991.1"/>
    </source>
</evidence>
<dbReference type="InterPro" id="IPR036650">
    <property type="entry name" value="CAT_RNA-bd_dom_sf"/>
</dbReference>
<evidence type="ECO:0000259" key="2">
    <source>
        <dbReference type="PROSITE" id="PS51372"/>
    </source>
</evidence>
<evidence type="ECO:0000313" key="4">
    <source>
        <dbReference type="EMBL" id="SFG09818.1"/>
    </source>
</evidence>
<dbReference type="Pfam" id="PF03123">
    <property type="entry name" value="CAT_RBD"/>
    <property type="match status" value="1"/>
</dbReference>
<dbReference type="PANTHER" id="PTHR30185">
    <property type="entry name" value="CRYPTIC BETA-GLUCOSIDE BGL OPERON ANTITERMINATOR"/>
    <property type="match status" value="1"/>
</dbReference>
<dbReference type="GO" id="GO:0003723">
    <property type="term" value="F:RNA binding"/>
    <property type="evidence" value="ECO:0007669"/>
    <property type="project" value="InterPro"/>
</dbReference>
<dbReference type="InterPro" id="IPR011608">
    <property type="entry name" value="PRD"/>
</dbReference>
<dbReference type="InterPro" id="IPR050661">
    <property type="entry name" value="BglG_antiterminators"/>
</dbReference>
<dbReference type="EMBL" id="FOOE01000025">
    <property type="protein sequence ID" value="SFG09818.1"/>
    <property type="molecule type" value="Genomic_DNA"/>
</dbReference>
<keyword evidence="5" id="KW-1185">Reference proteome</keyword>
<dbReference type="InterPro" id="IPR004341">
    <property type="entry name" value="CAT_RNA-bd_dom"/>
</dbReference>
<dbReference type="STRING" id="1529.SAMN04487885_12546"/>
<name>A0A1I2P192_9CLOT</name>
<dbReference type="SUPFAM" id="SSF50151">
    <property type="entry name" value="SacY-like RNA-binding domain"/>
    <property type="match status" value="1"/>
</dbReference>
<dbReference type="eggNOG" id="COG3711">
    <property type="taxonomic scope" value="Bacteria"/>
</dbReference>
<evidence type="ECO:0000313" key="6">
    <source>
        <dbReference type="Proteomes" id="UP000246114"/>
    </source>
</evidence>
<proteinExistence type="predicted"/>
<accession>A0A1I2P192</accession>
<evidence type="ECO:0000313" key="5">
    <source>
        <dbReference type="Proteomes" id="UP000182135"/>
    </source>
</evidence>
<dbReference type="Proteomes" id="UP000246114">
    <property type="component" value="Unassembled WGS sequence"/>
</dbReference>